<protein>
    <submittedName>
        <fullName evidence="3">Plasmid replication DNA-binding protein KfrA</fullName>
    </submittedName>
</protein>
<dbReference type="AlphaFoldDB" id="A0A4R6UIY6"/>
<reference evidence="3 4" key="1">
    <citation type="submission" date="2019-03" db="EMBL/GenBank/DDBJ databases">
        <title>Genomic Encyclopedia of Type Strains, Phase IV (KMG-IV): sequencing the most valuable type-strain genomes for metagenomic binning, comparative biology and taxonomic classification.</title>
        <authorList>
            <person name="Goeker M."/>
        </authorList>
    </citation>
    <scope>NUCLEOTIDE SEQUENCE [LARGE SCALE GENOMIC DNA]</scope>
    <source>
        <strain evidence="3 4">DSM 103792</strain>
    </source>
</reference>
<proteinExistence type="predicted"/>
<gene>
    <name evidence="3" type="ORF">EV696_12251</name>
</gene>
<feature type="domain" description="KfrA N-terminal DNA-binding" evidence="2">
    <location>
        <begin position="2"/>
        <end position="102"/>
    </location>
</feature>
<keyword evidence="4" id="KW-1185">Reference proteome</keyword>
<organism evidence="3 4">
    <name type="scientific">Permianibacter aggregans</name>
    <dbReference type="NCBI Taxonomy" id="1510150"/>
    <lineage>
        <taxon>Bacteria</taxon>
        <taxon>Pseudomonadati</taxon>
        <taxon>Pseudomonadota</taxon>
        <taxon>Gammaproteobacteria</taxon>
        <taxon>Pseudomonadales</taxon>
        <taxon>Pseudomonadaceae</taxon>
        <taxon>Permianibacter</taxon>
    </lineage>
</organism>
<feature type="region of interest" description="Disordered" evidence="1">
    <location>
        <begin position="205"/>
        <end position="234"/>
    </location>
</feature>
<feature type="compositionally biased region" description="Basic residues" evidence="1">
    <location>
        <begin position="225"/>
        <end position="234"/>
    </location>
</feature>
<dbReference type="RefSeq" id="WP_157591188.1">
    <property type="nucleotide sequence ID" value="NZ_CP037953.1"/>
</dbReference>
<evidence type="ECO:0000313" key="4">
    <source>
        <dbReference type="Proteomes" id="UP000295375"/>
    </source>
</evidence>
<evidence type="ECO:0000313" key="3">
    <source>
        <dbReference type="EMBL" id="TDQ44995.1"/>
    </source>
</evidence>
<evidence type="ECO:0000256" key="1">
    <source>
        <dbReference type="SAM" id="MobiDB-lite"/>
    </source>
</evidence>
<keyword evidence="3" id="KW-0238">DNA-binding</keyword>
<comment type="caution">
    <text evidence="3">The sequence shown here is derived from an EMBL/GenBank/DDBJ whole genome shotgun (WGS) entry which is preliminary data.</text>
</comment>
<dbReference type="InterPro" id="IPR021104">
    <property type="entry name" value="KfrA_DNA-bd_N"/>
</dbReference>
<dbReference type="EMBL" id="SNYM01000022">
    <property type="protein sequence ID" value="TDQ44995.1"/>
    <property type="molecule type" value="Genomic_DNA"/>
</dbReference>
<dbReference type="Proteomes" id="UP000295375">
    <property type="component" value="Unassembled WGS sequence"/>
</dbReference>
<accession>A0A4R6UIY6</accession>
<evidence type="ECO:0000259" key="2">
    <source>
        <dbReference type="Pfam" id="PF11740"/>
    </source>
</evidence>
<name>A0A4R6UIY6_9GAMM</name>
<feature type="compositionally biased region" description="Polar residues" evidence="1">
    <location>
        <begin position="208"/>
        <end position="224"/>
    </location>
</feature>
<dbReference type="Pfam" id="PF11740">
    <property type="entry name" value="KfrA_N"/>
    <property type="match status" value="1"/>
</dbReference>
<sequence length="234" mass="27150">MHEQRQTVTVDRVRGLLGRGSRTTLLKHLQRWREQSASTPEFSLGDIPPQMLSLVEALWRNAGEHAHALLEKDRQQLNQMRNALTDAERVKEGQVQALTAQLATYQQREHEMSKELLHSKEALARLDAEHSHMRQLFEASKQGLQEREQQIKALQKELADQSTSNLQRLRSEQERYESDVARWLVQLDETRQMLRKMTERCTVLEKQLPNQKTKQPNRAVSSSKKTARGNATKK</sequence>
<dbReference type="GO" id="GO:0003677">
    <property type="term" value="F:DNA binding"/>
    <property type="evidence" value="ECO:0007669"/>
    <property type="project" value="UniProtKB-KW"/>
</dbReference>